<evidence type="ECO:0000256" key="10">
    <source>
        <dbReference type="SAM" id="SignalP"/>
    </source>
</evidence>
<evidence type="ECO:0000256" key="6">
    <source>
        <dbReference type="ARBA" id="ARBA00023316"/>
    </source>
</evidence>
<feature type="active site" description="Proton acceptor" evidence="7">
    <location>
        <position position="73"/>
    </location>
</feature>
<dbReference type="OrthoDB" id="5688590at2"/>
<keyword evidence="5" id="KW-0573">Peptidoglycan synthesis</keyword>
<dbReference type="InterPro" id="IPR001967">
    <property type="entry name" value="Peptidase_S11_N"/>
</dbReference>
<dbReference type="InterPro" id="IPR018044">
    <property type="entry name" value="Peptidase_S11"/>
</dbReference>
<feature type="domain" description="Peptidase S11 D-alanyl-D-alanine carboxypeptidase A N-terminal" evidence="11">
    <location>
        <begin position="35"/>
        <end position="264"/>
    </location>
</feature>
<reference evidence="12 13" key="1">
    <citation type="submission" date="2016-01" db="EMBL/GenBank/DDBJ databases">
        <title>Annotation of Pseudomonas oryzihabitans USDA-ARS-USMARC-56511.</title>
        <authorList>
            <person name="Harhay G.P."/>
            <person name="Harhay D.M."/>
            <person name="Smith T.P.L."/>
            <person name="Bono J.L."/>
            <person name="Heaton M.P."/>
            <person name="Clawson M.L."/>
            <person name="Chitko-Mckown C.G."/>
            <person name="Capik S.F."/>
            <person name="DeDonder K.D."/>
            <person name="Apley M.D."/>
            <person name="Lubbers B.V."/>
            <person name="White B.J."/>
            <person name="Larson R.L."/>
        </authorList>
    </citation>
    <scope>NUCLEOTIDE SEQUENCE [LARGE SCALE GENOMIC DNA]</scope>
    <source>
        <strain evidence="12 13">USDA-ARS-USMARC-56511</strain>
    </source>
</reference>
<protein>
    <submittedName>
        <fullName evidence="12">D-alanyl-D-alanine endopeptidase</fullName>
    </submittedName>
</protein>
<feature type="chain" id="PRO_5006853167" evidence="10">
    <location>
        <begin position="25"/>
        <end position="303"/>
    </location>
</feature>
<keyword evidence="6" id="KW-0961">Cell wall biogenesis/degradation</keyword>
<comment type="similarity">
    <text evidence="1 9">Belongs to the peptidase S11 family.</text>
</comment>
<feature type="active site" evidence="7">
    <location>
        <position position="127"/>
    </location>
</feature>
<dbReference type="GO" id="GO:0071555">
    <property type="term" value="P:cell wall organization"/>
    <property type="evidence" value="ECO:0007669"/>
    <property type="project" value="UniProtKB-KW"/>
</dbReference>
<dbReference type="GO" id="GO:0009252">
    <property type="term" value="P:peptidoglycan biosynthetic process"/>
    <property type="evidence" value="ECO:0007669"/>
    <property type="project" value="UniProtKB-KW"/>
</dbReference>
<feature type="binding site" evidence="8">
    <location>
        <position position="234"/>
    </location>
    <ligand>
        <name>substrate</name>
    </ligand>
</feature>
<dbReference type="NCBIfam" id="NF008668">
    <property type="entry name" value="PRK11669.1"/>
    <property type="match status" value="1"/>
</dbReference>
<keyword evidence="3" id="KW-0378">Hydrolase</keyword>
<evidence type="ECO:0000259" key="11">
    <source>
        <dbReference type="Pfam" id="PF00768"/>
    </source>
</evidence>
<name>A0A0U4VSV8_9PSED</name>
<feature type="signal peptide" evidence="10">
    <location>
        <begin position="1"/>
        <end position="24"/>
    </location>
</feature>
<evidence type="ECO:0000313" key="12">
    <source>
        <dbReference type="EMBL" id="ALZ86215.1"/>
    </source>
</evidence>
<dbReference type="AlphaFoldDB" id="A0A0U4VSV8"/>
<dbReference type="RefSeq" id="WP_059316316.1">
    <property type="nucleotide sequence ID" value="NZ_CP013987.1"/>
</dbReference>
<dbReference type="SUPFAM" id="SSF56601">
    <property type="entry name" value="beta-lactamase/transpeptidase-like"/>
    <property type="match status" value="1"/>
</dbReference>
<evidence type="ECO:0000256" key="8">
    <source>
        <dbReference type="PIRSR" id="PIRSR618044-2"/>
    </source>
</evidence>
<evidence type="ECO:0000256" key="2">
    <source>
        <dbReference type="ARBA" id="ARBA00022729"/>
    </source>
</evidence>
<dbReference type="PRINTS" id="PR00725">
    <property type="entry name" value="DADACBPTASE1"/>
</dbReference>
<keyword evidence="4" id="KW-0133">Cell shape</keyword>
<dbReference type="Pfam" id="PF00768">
    <property type="entry name" value="Peptidase_S11"/>
    <property type="match status" value="1"/>
</dbReference>
<dbReference type="GO" id="GO:0009002">
    <property type="term" value="F:serine-type D-Ala-D-Ala carboxypeptidase activity"/>
    <property type="evidence" value="ECO:0007669"/>
    <property type="project" value="InterPro"/>
</dbReference>
<gene>
    <name evidence="12" type="primary">pbpG</name>
    <name evidence="12" type="ORF">APT59_19140</name>
</gene>
<dbReference type="KEGG" id="por:APT59_19140"/>
<dbReference type="Gene3D" id="3.40.710.10">
    <property type="entry name" value="DD-peptidase/beta-lactamase superfamily"/>
    <property type="match status" value="1"/>
</dbReference>
<organism evidence="12 13">
    <name type="scientific">Pseudomonas oryzihabitans</name>
    <dbReference type="NCBI Taxonomy" id="47885"/>
    <lineage>
        <taxon>Bacteria</taxon>
        <taxon>Pseudomonadati</taxon>
        <taxon>Pseudomonadota</taxon>
        <taxon>Gammaproteobacteria</taxon>
        <taxon>Pseudomonadales</taxon>
        <taxon>Pseudomonadaceae</taxon>
        <taxon>Pseudomonas</taxon>
    </lineage>
</organism>
<evidence type="ECO:0000256" key="7">
    <source>
        <dbReference type="PIRSR" id="PIRSR618044-1"/>
    </source>
</evidence>
<proteinExistence type="inferred from homology"/>
<dbReference type="PANTHER" id="PTHR21581">
    <property type="entry name" value="D-ALANYL-D-ALANINE CARBOXYPEPTIDASE"/>
    <property type="match status" value="1"/>
</dbReference>
<dbReference type="EMBL" id="CP013987">
    <property type="protein sequence ID" value="ALZ86215.1"/>
    <property type="molecule type" value="Genomic_DNA"/>
</dbReference>
<evidence type="ECO:0000256" key="1">
    <source>
        <dbReference type="ARBA" id="ARBA00007164"/>
    </source>
</evidence>
<feature type="active site" description="Acyl-ester intermediate" evidence="7">
    <location>
        <position position="70"/>
    </location>
</feature>
<sequence>MKICHQLAGLLLAGLVGLSPAVLAQTPPKVKAAAAATAQRLASNHALVVDLKTNQVLFSQNPDQVAPIASVTKLMTAMVVLDAKLPLEQTIDIDISENPAMRGIFSRVRLGSQLTRRDMLQLALMSSENRAATSLAHHYPGGQRAFVAAMNAKARALGMKNTRYAEPTGLSPLNVSTARDLVTLLKATERYPLLGQLSTTPEKIQAFHNPNYVLGFRNTNHLVYNADWSVQLTKTGYTDKAGHCLVMRTVMAGRPVAFVVMDAFGKFTHMADATRVRRWLESGELTPLPGAPKGARSTVLARK</sequence>
<evidence type="ECO:0000256" key="3">
    <source>
        <dbReference type="ARBA" id="ARBA00022801"/>
    </source>
</evidence>
<dbReference type="GO" id="GO:0006508">
    <property type="term" value="P:proteolysis"/>
    <property type="evidence" value="ECO:0007669"/>
    <property type="project" value="InterPro"/>
</dbReference>
<accession>A0A0U4VSV8</accession>
<evidence type="ECO:0000313" key="13">
    <source>
        <dbReference type="Proteomes" id="UP000064137"/>
    </source>
</evidence>
<dbReference type="Proteomes" id="UP000064137">
    <property type="component" value="Chromosome"/>
</dbReference>
<dbReference type="GO" id="GO:0008360">
    <property type="term" value="P:regulation of cell shape"/>
    <property type="evidence" value="ECO:0007669"/>
    <property type="project" value="UniProtKB-KW"/>
</dbReference>
<evidence type="ECO:0000256" key="5">
    <source>
        <dbReference type="ARBA" id="ARBA00022984"/>
    </source>
</evidence>
<evidence type="ECO:0000256" key="9">
    <source>
        <dbReference type="RuleBase" id="RU004016"/>
    </source>
</evidence>
<dbReference type="PANTHER" id="PTHR21581:SF26">
    <property type="entry name" value="D-ALANYL-D-ALANINE ENDOPEPTIDASE"/>
    <property type="match status" value="1"/>
</dbReference>
<keyword evidence="2 10" id="KW-0732">Signal</keyword>
<evidence type="ECO:0000256" key="4">
    <source>
        <dbReference type="ARBA" id="ARBA00022960"/>
    </source>
</evidence>
<dbReference type="InterPro" id="IPR012338">
    <property type="entry name" value="Beta-lactam/transpept-like"/>
</dbReference>